<name>A0A2I0KK90_PUNGR</name>
<evidence type="ECO:0000256" key="1">
    <source>
        <dbReference type="SAM" id="MobiDB-lite"/>
    </source>
</evidence>
<feature type="region of interest" description="Disordered" evidence="1">
    <location>
        <begin position="199"/>
        <end position="218"/>
    </location>
</feature>
<feature type="transmembrane region" description="Helical" evidence="2">
    <location>
        <begin position="132"/>
        <end position="151"/>
    </location>
</feature>
<evidence type="ECO:0000256" key="2">
    <source>
        <dbReference type="SAM" id="Phobius"/>
    </source>
</evidence>
<feature type="transmembrane region" description="Helical" evidence="2">
    <location>
        <begin position="7"/>
        <end position="25"/>
    </location>
</feature>
<comment type="caution">
    <text evidence="3">The sequence shown here is derived from an EMBL/GenBank/DDBJ whole genome shotgun (WGS) entry which is preliminary data.</text>
</comment>
<keyword evidence="4" id="KW-1185">Reference proteome</keyword>
<reference evidence="3 4" key="1">
    <citation type="submission" date="2017-11" db="EMBL/GenBank/DDBJ databases">
        <title>De-novo sequencing of pomegranate (Punica granatum L.) genome.</title>
        <authorList>
            <person name="Akparov Z."/>
            <person name="Amiraslanov A."/>
            <person name="Hajiyeva S."/>
            <person name="Abbasov M."/>
            <person name="Kaur K."/>
            <person name="Hamwieh A."/>
            <person name="Solovyev V."/>
            <person name="Salamov A."/>
            <person name="Braich B."/>
            <person name="Kosarev P."/>
            <person name="Mahmoud A."/>
            <person name="Hajiyev E."/>
            <person name="Babayeva S."/>
            <person name="Izzatullayeva V."/>
            <person name="Mammadov A."/>
            <person name="Mammadov A."/>
            <person name="Sharifova S."/>
            <person name="Ojaghi J."/>
            <person name="Eynullazada K."/>
            <person name="Bayramov B."/>
            <person name="Abdulazimova A."/>
            <person name="Shahmuradov I."/>
        </authorList>
    </citation>
    <scope>NUCLEOTIDE SEQUENCE [LARGE SCALE GENOMIC DNA]</scope>
    <source>
        <strain evidence="4">cv. AG2017</strain>
        <tissue evidence="3">Leaf</tissue>
    </source>
</reference>
<feature type="transmembrane region" description="Helical" evidence="2">
    <location>
        <begin position="72"/>
        <end position="91"/>
    </location>
</feature>
<proteinExistence type="predicted"/>
<gene>
    <name evidence="3" type="ORF">CRG98_010670</name>
</gene>
<dbReference type="Proteomes" id="UP000233551">
    <property type="component" value="Unassembled WGS sequence"/>
</dbReference>
<protein>
    <submittedName>
        <fullName evidence="3">Uncharacterized protein</fullName>
    </submittedName>
</protein>
<accession>A0A2I0KK90</accession>
<keyword evidence="2" id="KW-0472">Membrane</keyword>
<sequence length="290" mass="31371">MAFIHFWSVLFPLTSTLMFLALFLMKVPHVGAGLWISVNVHAFTFIFILSPPMQKQMLSYVYREPWSGYLKLLRFILKYSVPLCCGLIIVFKVADTHDILDASQWFAAAVFMWITQFSVDTYHSGRFDFSRMLLVFFIFLVVIAAYCGWFPPLDELLVPSFPDHPTVLTTPATAAVPNPLPALIILVYQSSPPSSISTGAAPQTLLSPGHPTVPTTPATAAVPNPLSALIRLVYQSSPPSSISTGAAAQTSLSPLASGPTPQTLPPSSASTEAAPQISPPPSASDKLLIP</sequence>
<feature type="transmembrane region" description="Helical" evidence="2">
    <location>
        <begin position="103"/>
        <end position="120"/>
    </location>
</feature>
<dbReference type="AlphaFoldDB" id="A0A2I0KK90"/>
<dbReference type="EMBL" id="PGOL01000537">
    <property type="protein sequence ID" value="PKI68934.1"/>
    <property type="molecule type" value="Genomic_DNA"/>
</dbReference>
<evidence type="ECO:0000313" key="3">
    <source>
        <dbReference type="EMBL" id="PKI68934.1"/>
    </source>
</evidence>
<feature type="region of interest" description="Disordered" evidence="1">
    <location>
        <begin position="242"/>
        <end position="290"/>
    </location>
</feature>
<feature type="compositionally biased region" description="Polar residues" evidence="1">
    <location>
        <begin position="242"/>
        <end position="271"/>
    </location>
</feature>
<feature type="transmembrane region" description="Helical" evidence="2">
    <location>
        <begin position="31"/>
        <end position="51"/>
    </location>
</feature>
<organism evidence="3 4">
    <name type="scientific">Punica granatum</name>
    <name type="common">Pomegranate</name>
    <dbReference type="NCBI Taxonomy" id="22663"/>
    <lineage>
        <taxon>Eukaryota</taxon>
        <taxon>Viridiplantae</taxon>
        <taxon>Streptophyta</taxon>
        <taxon>Embryophyta</taxon>
        <taxon>Tracheophyta</taxon>
        <taxon>Spermatophyta</taxon>
        <taxon>Magnoliopsida</taxon>
        <taxon>eudicotyledons</taxon>
        <taxon>Gunneridae</taxon>
        <taxon>Pentapetalae</taxon>
        <taxon>rosids</taxon>
        <taxon>malvids</taxon>
        <taxon>Myrtales</taxon>
        <taxon>Lythraceae</taxon>
        <taxon>Punica</taxon>
    </lineage>
</organism>
<keyword evidence="2" id="KW-1133">Transmembrane helix</keyword>
<evidence type="ECO:0000313" key="4">
    <source>
        <dbReference type="Proteomes" id="UP000233551"/>
    </source>
</evidence>
<keyword evidence="2" id="KW-0812">Transmembrane</keyword>